<dbReference type="SMART" id="SM00380">
    <property type="entry name" value="AP2"/>
    <property type="match status" value="1"/>
</dbReference>
<dbReference type="PRINTS" id="PR00367">
    <property type="entry name" value="ETHRSPELEMNT"/>
</dbReference>
<evidence type="ECO:0000256" key="1">
    <source>
        <dbReference type="ARBA" id="ARBA00004123"/>
    </source>
</evidence>
<dbReference type="PANTHER" id="PTHR31194">
    <property type="entry name" value="SHN SHINE , DNA BINDING / TRANSCRIPTION FACTOR"/>
    <property type="match status" value="1"/>
</dbReference>
<protein>
    <recommendedName>
        <fullName evidence="7">AP2/ERF domain-containing protein</fullName>
    </recommendedName>
</protein>
<reference evidence="8 9" key="1">
    <citation type="submission" date="2021-07" db="EMBL/GenBank/DDBJ databases">
        <title>The Aristolochia fimbriata genome: insights into angiosperm evolution, floral development and chemical biosynthesis.</title>
        <authorList>
            <person name="Jiao Y."/>
        </authorList>
    </citation>
    <scope>NUCLEOTIDE SEQUENCE [LARGE SCALE GENOMIC DNA]</scope>
    <source>
        <strain evidence="8">IBCAS-2021</strain>
        <tissue evidence="8">Leaf</tissue>
    </source>
</reference>
<feature type="region of interest" description="Disordered" evidence="6">
    <location>
        <begin position="228"/>
        <end position="261"/>
    </location>
</feature>
<feature type="region of interest" description="Disordered" evidence="6">
    <location>
        <begin position="90"/>
        <end position="136"/>
    </location>
</feature>
<keyword evidence="4" id="KW-0804">Transcription</keyword>
<dbReference type="GO" id="GO:0003700">
    <property type="term" value="F:DNA-binding transcription factor activity"/>
    <property type="evidence" value="ECO:0007669"/>
    <property type="project" value="InterPro"/>
</dbReference>
<dbReference type="PROSITE" id="PS51032">
    <property type="entry name" value="AP2_ERF"/>
    <property type="match status" value="1"/>
</dbReference>
<gene>
    <name evidence="8" type="ORF">H6P81_014505</name>
</gene>
<dbReference type="EMBL" id="JAINDJ010000005">
    <property type="protein sequence ID" value="KAG9448377.1"/>
    <property type="molecule type" value="Genomic_DNA"/>
</dbReference>
<dbReference type="InterPro" id="IPR001471">
    <property type="entry name" value="AP2/ERF_dom"/>
</dbReference>
<dbReference type="GO" id="GO:0005634">
    <property type="term" value="C:nucleus"/>
    <property type="evidence" value="ECO:0007669"/>
    <property type="project" value="UniProtKB-SubCell"/>
</dbReference>
<organism evidence="8 9">
    <name type="scientific">Aristolochia fimbriata</name>
    <name type="common">White veined hardy Dutchman's pipe vine</name>
    <dbReference type="NCBI Taxonomy" id="158543"/>
    <lineage>
        <taxon>Eukaryota</taxon>
        <taxon>Viridiplantae</taxon>
        <taxon>Streptophyta</taxon>
        <taxon>Embryophyta</taxon>
        <taxon>Tracheophyta</taxon>
        <taxon>Spermatophyta</taxon>
        <taxon>Magnoliopsida</taxon>
        <taxon>Magnoliidae</taxon>
        <taxon>Piperales</taxon>
        <taxon>Aristolochiaceae</taxon>
        <taxon>Aristolochia</taxon>
    </lineage>
</organism>
<dbReference type="Gene3D" id="3.30.730.10">
    <property type="entry name" value="AP2/ERF domain"/>
    <property type="match status" value="1"/>
</dbReference>
<dbReference type="InterPro" id="IPR016177">
    <property type="entry name" value="DNA-bd_dom_sf"/>
</dbReference>
<keyword evidence="2" id="KW-0805">Transcription regulation</keyword>
<dbReference type="FunFam" id="3.30.730.10:FF:000001">
    <property type="entry name" value="Ethylene-responsive transcription factor 2"/>
    <property type="match status" value="1"/>
</dbReference>
<feature type="domain" description="AP2/ERF" evidence="7">
    <location>
        <begin position="132"/>
        <end position="189"/>
    </location>
</feature>
<keyword evidence="3" id="KW-0238">DNA-binding</keyword>
<name>A0AAV7ELB9_ARIFI</name>
<accession>A0AAV7ELB9</accession>
<dbReference type="SUPFAM" id="SSF54171">
    <property type="entry name" value="DNA-binding domain"/>
    <property type="match status" value="1"/>
</dbReference>
<comment type="subcellular location">
    <subcellularLocation>
        <location evidence="1">Nucleus</location>
    </subcellularLocation>
</comment>
<comment type="caution">
    <text evidence="8">The sequence shown here is derived from an EMBL/GenBank/DDBJ whole genome shotgun (WGS) entry which is preliminary data.</text>
</comment>
<evidence type="ECO:0000259" key="7">
    <source>
        <dbReference type="PROSITE" id="PS51032"/>
    </source>
</evidence>
<dbReference type="InterPro" id="IPR036955">
    <property type="entry name" value="AP2/ERF_dom_sf"/>
</dbReference>
<dbReference type="InterPro" id="IPR050913">
    <property type="entry name" value="AP2/ERF_ERF"/>
</dbReference>
<feature type="region of interest" description="Disordered" evidence="6">
    <location>
        <begin position="186"/>
        <end position="214"/>
    </location>
</feature>
<dbReference type="PANTHER" id="PTHR31194:SF140">
    <property type="entry name" value="ETHYLENE-RESPONSIVE TRANSCRIPTION FACTOR CRF2"/>
    <property type="match status" value="1"/>
</dbReference>
<evidence type="ECO:0000313" key="8">
    <source>
        <dbReference type="EMBL" id="KAG9448377.1"/>
    </source>
</evidence>
<dbReference type="GO" id="GO:0003677">
    <property type="term" value="F:DNA binding"/>
    <property type="evidence" value="ECO:0007669"/>
    <property type="project" value="UniProtKB-KW"/>
</dbReference>
<feature type="compositionally biased region" description="Polar residues" evidence="6">
    <location>
        <begin position="201"/>
        <end position="214"/>
    </location>
</feature>
<evidence type="ECO:0000256" key="2">
    <source>
        <dbReference type="ARBA" id="ARBA00023015"/>
    </source>
</evidence>
<evidence type="ECO:0000256" key="4">
    <source>
        <dbReference type="ARBA" id="ARBA00023163"/>
    </source>
</evidence>
<keyword evidence="5" id="KW-0539">Nucleus</keyword>
<dbReference type="Proteomes" id="UP000825729">
    <property type="component" value="Unassembled WGS sequence"/>
</dbReference>
<dbReference type="AlphaFoldDB" id="A0AAV7ELB9"/>
<evidence type="ECO:0000256" key="6">
    <source>
        <dbReference type="SAM" id="MobiDB-lite"/>
    </source>
</evidence>
<dbReference type="Pfam" id="PF00847">
    <property type="entry name" value="AP2"/>
    <property type="match status" value="1"/>
</dbReference>
<evidence type="ECO:0000256" key="3">
    <source>
        <dbReference type="ARBA" id="ARBA00023125"/>
    </source>
</evidence>
<feature type="compositionally biased region" description="Basic residues" evidence="6">
    <location>
        <begin position="100"/>
        <end position="109"/>
    </location>
</feature>
<evidence type="ECO:0000256" key="5">
    <source>
        <dbReference type="ARBA" id="ARBA00023242"/>
    </source>
</evidence>
<evidence type="ECO:0000313" key="9">
    <source>
        <dbReference type="Proteomes" id="UP000825729"/>
    </source>
</evidence>
<dbReference type="CDD" id="cd00018">
    <property type="entry name" value="AP2"/>
    <property type="match status" value="1"/>
</dbReference>
<proteinExistence type="predicted"/>
<sequence length="336" mass="37592">MERNIFSPIKFSEHRTLSKKLSKPTVRPRNVSGCRNLSETACPRVVRISVTDPDATDSSSDEETLFFDGRQRVRRYINEINIETTCSRENGAGNGAWRSRSARNGRKKTIPGVPDAPVGRKSSLHSSSNGRKFRGVRQRPWGKWAAEIRDPSRRVRVWLGTYDTAEEAAKVYDNAAIQLRGPDAMTNFSTSPAKPKPEIHLTTSSGDESSDECQNLASPTSVLRFCSSAATEEPQKQQQQPLPPPVKEVEDESSGGLPRHDFGGEFLPLETSYLDDIFPFDEPVPDFIGEDNFLRDDFGDIFLGLGEDFRSSPTWQVDDYFHEIGDIFSSDPLPSF</sequence>
<keyword evidence="9" id="KW-1185">Reference proteome</keyword>